<sequence>MIFYKLHHAFRTDISPKGSIWDTSIARIRSLSRKRESHKCRRGLITRHRSLNCVLAKFLCA</sequence>
<protein>
    <submittedName>
        <fullName evidence="1">Uncharacterized protein</fullName>
    </submittedName>
</protein>
<dbReference type="AlphaFoldDB" id="R7QMK5"/>
<dbReference type="Proteomes" id="UP000012073">
    <property type="component" value="Unassembled WGS sequence"/>
</dbReference>
<keyword evidence="2" id="KW-1185">Reference proteome</keyword>
<accession>R7QMK5</accession>
<name>R7QMK5_CHOCR</name>
<organism evidence="1 2">
    <name type="scientific">Chondrus crispus</name>
    <name type="common">Carrageen Irish moss</name>
    <name type="synonym">Polymorpha crispa</name>
    <dbReference type="NCBI Taxonomy" id="2769"/>
    <lineage>
        <taxon>Eukaryota</taxon>
        <taxon>Rhodophyta</taxon>
        <taxon>Florideophyceae</taxon>
        <taxon>Rhodymeniophycidae</taxon>
        <taxon>Gigartinales</taxon>
        <taxon>Gigartinaceae</taxon>
        <taxon>Chondrus</taxon>
    </lineage>
</organism>
<evidence type="ECO:0000313" key="1">
    <source>
        <dbReference type="EMBL" id="CDF38716.1"/>
    </source>
</evidence>
<evidence type="ECO:0000313" key="2">
    <source>
        <dbReference type="Proteomes" id="UP000012073"/>
    </source>
</evidence>
<reference evidence="2" key="1">
    <citation type="journal article" date="2013" name="Proc. Natl. Acad. Sci. U.S.A.">
        <title>Genome structure and metabolic features in the red seaweed Chondrus crispus shed light on evolution of the Archaeplastida.</title>
        <authorList>
            <person name="Collen J."/>
            <person name="Porcel B."/>
            <person name="Carre W."/>
            <person name="Ball S.G."/>
            <person name="Chaparro C."/>
            <person name="Tonon T."/>
            <person name="Barbeyron T."/>
            <person name="Michel G."/>
            <person name="Noel B."/>
            <person name="Valentin K."/>
            <person name="Elias M."/>
            <person name="Artiguenave F."/>
            <person name="Arun A."/>
            <person name="Aury J.M."/>
            <person name="Barbosa-Neto J.F."/>
            <person name="Bothwell J.H."/>
            <person name="Bouget F.Y."/>
            <person name="Brillet L."/>
            <person name="Cabello-Hurtado F."/>
            <person name="Capella-Gutierrez S."/>
            <person name="Charrier B."/>
            <person name="Cladiere L."/>
            <person name="Cock J.M."/>
            <person name="Coelho S.M."/>
            <person name="Colleoni C."/>
            <person name="Czjzek M."/>
            <person name="Da Silva C."/>
            <person name="Delage L."/>
            <person name="Denoeud F."/>
            <person name="Deschamps P."/>
            <person name="Dittami S.M."/>
            <person name="Gabaldon T."/>
            <person name="Gachon C.M."/>
            <person name="Groisillier A."/>
            <person name="Herve C."/>
            <person name="Jabbari K."/>
            <person name="Katinka M."/>
            <person name="Kloareg B."/>
            <person name="Kowalczyk N."/>
            <person name="Labadie K."/>
            <person name="Leblanc C."/>
            <person name="Lopez P.J."/>
            <person name="McLachlan D.H."/>
            <person name="Meslet-Cladiere L."/>
            <person name="Moustafa A."/>
            <person name="Nehr Z."/>
            <person name="Nyvall Collen P."/>
            <person name="Panaud O."/>
            <person name="Partensky F."/>
            <person name="Poulain J."/>
            <person name="Rensing S.A."/>
            <person name="Rousvoal S."/>
            <person name="Samson G."/>
            <person name="Symeonidi A."/>
            <person name="Weissenbach J."/>
            <person name="Zambounis A."/>
            <person name="Wincker P."/>
            <person name="Boyen C."/>
        </authorList>
    </citation>
    <scope>NUCLEOTIDE SEQUENCE [LARGE SCALE GENOMIC DNA]</scope>
    <source>
        <strain evidence="2">cv. Stackhouse</strain>
    </source>
</reference>
<dbReference type="Gramene" id="CDF38716">
    <property type="protein sequence ID" value="CDF38716"/>
    <property type="gene ID" value="CHC_T00006505001"/>
</dbReference>
<dbReference type="GeneID" id="17326339"/>
<dbReference type="RefSeq" id="XP_005718621.1">
    <property type="nucleotide sequence ID" value="XM_005718564.1"/>
</dbReference>
<proteinExistence type="predicted"/>
<dbReference type="EMBL" id="HG001959">
    <property type="protein sequence ID" value="CDF38716.1"/>
    <property type="molecule type" value="Genomic_DNA"/>
</dbReference>
<dbReference type="KEGG" id="ccp:CHC_T00006505001"/>
<gene>
    <name evidence="1" type="ORF">CHC_T00006505001</name>
</gene>